<protein>
    <recommendedName>
        <fullName evidence="1">DUF6603 domain-containing protein</fullName>
    </recommendedName>
</protein>
<accession>A0A2N9JE92</accession>
<dbReference type="Pfam" id="PF20248">
    <property type="entry name" value="DUF6603"/>
    <property type="match status" value="1"/>
</dbReference>
<sequence length="1166" mass="123709">MSASSVLRSLAGEVIDFLVFVGELLGGASADQAREAILRDLGAKPGSGGLVLPAASMDSVKAYRDSIDTDLQADIAAAADIAIVINAIIEQIETWGGSDWSGRTDTLITSLFDVLGRTYVRQRWPKLFLVIEALAVAGELTGSLGPGEQALPHRSGGDTHPGRFFDSLLTILKFVWNPGRTLDDLDDTREWATGSTLNTARDESFLVIDGLIRGIVAAIAVIDQTKDEFDENILSDVIVGWDGKGLDIDSDERPSAADLLASRMVSLSLLHEADSATEELKVTWLYLPRRLGNPARPHQVFLALGGALSIDQVLNPQRSSHSPEWRFRVGLKSDAGAALLISGDGVEASPEASGLQASFGYVATPDSSGISYALPRATGMRVELGGLSFLLTLSATGARVLAVFDSCALVVDGSSADSFMRKLLGGRPYRTMFGFSLGYDSNLGFIHELHRVSGKDATGATVPFDSAGPAGPSDLDLTLPLGGGGALGINPLEVVLRVAWRSADAPATGWAVAAGGLITFSVTWGPLYLRVDQLGLLAELDTMKLQKDRNLGLVDAHVDASLPTGIALNIDAGAISGGGAIHHDPASGDYYGAVVLRIAKRVTLTCLGLVSTRDGQGNQLTSFILIGTVEHLGLTAGFITLDGLGVLYAADRTLDVPAVRAALPSGKLKYLLFPADPVKTLPEMVAGLRTFFPPKEGTHIYGLLVKLTFGNADHPLLRADLALMLERDGNTDTSRLLVLGRVSSVLPQEQAAVLTLNLDVVGEFDFDTGFAALDAVLYESKLFGRFTLTGAAAFRRARGLGFALAIGGFNPRFTPPAGFPVVPRVTVALTSGDNPKLIIEAYLAITPNTLQFGCTASLYAAAFGFSIQGYIGFDVLIAFWPPHFIADFKAGVQLKRGSRSLFKVDVSGTLEGPLPLRVAGKATFGILWWDYTVSFDKTIIGGSNSVVSELLDVLTELLTRLDDPASWRTELPSTAGQLVGVRTNPATDGLSLHPLGRVVVQQGLVPLGLDRDIDRVGAFVPSNERRFRITAARVGGRTFTDFDTVHDEFPDSQFFELTEAERLSAPGMVVRQAGVGFGDDGYDTDPSLGVPAPFHYTEIVVGDDGVPVLQPEPQPAPREHVLAGLRISASARALTRTAPSDRFSGVRRTDAPRLATLGLARTAGVS</sequence>
<dbReference type="EMBL" id="LT985188">
    <property type="protein sequence ID" value="SPD86437.1"/>
    <property type="molecule type" value="Genomic_DNA"/>
</dbReference>
<name>A0A2N9JE92_9ACTN</name>
<evidence type="ECO:0000313" key="2">
    <source>
        <dbReference type="EMBL" id="SPD86437.1"/>
    </source>
</evidence>
<dbReference type="RefSeq" id="WP_105185418.1">
    <property type="nucleotide sequence ID" value="NZ_BAAAGO010000013.1"/>
</dbReference>
<dbReference type="KEGG" id="mgg:MPLG2_1401"/>
<evidence type="ECO:0000313" key="3">
    <source>
        <dbReference type="Proteomes" id="UP000238164"/>
    </source>
</evidence>
<dbReference type="Proteomes" id="UP000238164">
    <property type="component" value="Chromosome 1"/>
</dbReference>
<organism evidence="2 3">
    <name type="scientific">Micropruina glycogenica</name>
    <dbReference type="NCBI Taxonomy" id="75385"/>
    <lineage>
        <taxon>Bacteria</taxon>
        <taxon>Bacillati</taxon>
        <taxon>Actinomycetota</taxon>
        <taxon>Actinomycetes</taxon>
        <taxon>Propionibacteriales</taxon>
        <taxon>Nocardioidaceae</taxon>
        <taxon>Micropruina</taxon>
    </lineage>
</organism>
<dbReference type="InterPro" id="IPR046538">
    <property type="entry name" value="DUF6603"/>
</dbReference>
<proteinExistence type="predicted"/>
<dbReference type="OrthoDB" id="535891at2"/>
<feature type="domain" description="DUF6603" evidence="1">
    <location>
        <begin position="517"/>
        <end position="1060"/>
    </location>
</feature>
<keyword evidence="3" id="KW-1185">Reference proteome</keyword>
<evidence type="ECO:0000259" key="1">
    <source>
        <dbReference type="Pfam" id="PF20248"/>
    </source>
</evidence>
<dbReference type="AlphaFoldDB" id="A0A2N9JE92"/>
<gene>
    <name evidence="2" type="ORF">MPLG2_1401</name>
</gene>
<reference evidence="2 3" key="1">
    <citation type="submission" date="2018-02" db="EMBL/GenBank/DDBJ databases">
        <authorList>
            <person name="Cohen D.B."/>
            <person name="Kent A.D."/>
        </authorList>
    </citation>
    <scope>NUCLEOTIDE SEQUENCE [LARGE SCALE GENOMIC DNA]</scope>
    <source>
        <strain evidence="2">1</strain>
    </source>
</reference>